<keyword evidence="6 10" id="KW-0472">Membrane</keyword>
<dbReference type="Pfam" id="PF00001">
    <property type="entry name" value="7tm_1"/>
    <property type="match status" value="1"/>
</dbReference>
<keyword evidence="3 9" id="KW-0812">Transmembrane</keyword>
<dbReference type="GO" id="GO:0005886">
    <property type="term" value="C:plasma membrane"/>
    <property type="evidence" value="ECO:0000318"/>
    <property type="project" value="GO_Central"/>
</dbReference>
<dbReference type="PROSITE" id="PS50262">
    <property type="entry name" value="G_PROTEIN_RECEP_F1_2"/>
    <property type="match status" value="1"/>
</dbReference>
<dbReference type="EMBL" id="DS985280">
    <property type="protein sequence ID" value="EDV19205.1"/>
    <property type="molecule type" value="Genomic_DNA"/>
</dbReference>
<dbReference type="PANTHER" id="PTHR24249:SF406">
    <property type="entry name" value="G-PROTEIN COUPLED RECEPTORS FAMILY 1 PROFILE DOMAIN-CONTAINING PROTEIN"/>
    <property type="match status" value="1"/>
</dbReference>
<dbReference type="SMART" id="SM01381">
    <property type="entry name" value="7TM_GPCR_Srsx"/>
    <property type="match status" value="1"/>
</dbReference>
<keyword evidence="13" id="KW-1185">Reference proteome</keyword>
<dbReference type="InParanoid" id="B3SDK6"/>
<dbReference type="Proteomes" id="UP000009022">
    <property type="component" value="Unassembled WGS sequence"/>
</dbReference>
<keyword evidence="4 10" id="KW-1133">Transmembrane helix</keyword>
<comment type="similarity">
    <text evidence="9">Belongs to the G-protein coupled receptor 1 family.</text>
</comment>
<keyword evidence="8 9" id="KW-0807">Transducer</keyword>
<dbReference type="Gene3D" id="1.20.1070.10">
    <property type="entry name" value="Rhodopsin 7-helix transmembrane proteins"/>
    <property type="match status" value="1"/>
</dbReference>
<dbReference type="STRING" id="10228.B3SDK6"/>
<dbReference type="InterPro" id="IPR000276">
    <property type="entry name" value="GPCR_Rhodpsn"/>
</dbReference>
<evidence type="ECO:0000256" key="4">
    <source>
        <dbReference type="ARBA" id="ARBA00022989"/>
    </source>
</evidence>
<dbReference type="eggNOG" id="KOG3656">
    <property type="taxonomic scope" value="Eukaryota"/>
</dbReference>
<dbReference type="PRINTS" id="PR00237">
    <property type="entry name" value="GPCRRHODOPSN"/>
</dbReference>
<evidence type="ECO:0000256" key="3">
    <source>
        <dbReference type="ARBA" id="ARBA00022692"/>
    </source>
</evidence>
<feature type="transmembrane region" description="Helical" evidence="10">
    <location>
        <begin position="35"/>
        <end position="60"/>
    </location>
</feature>
<feature type="transmembrane region" description="Helical" evidence="10">
    <location>
        <begin position="195"/>
        <end position="225"/>
    </location>
</feature>
<dbReference type="RefSeq" id="XP_002118325.1">
    <property type="nucleotide sequence ID" value="XM_002118289.1"/>
</dbReference>
<accession>B3SDK6</accession>
<protein>
    <recommendedName>
        <fullName evidence="11">G-protein coupled receptors family 1 profile domain-containing protein</fullName>
    </recommendedName>
</protein>
<gene>
    <name evidence="12" type="ORF">TRIADDRAFT_33970</name>
</gene>
<dbReference type="CTD" id="6759530"/>
<dbReference type="PROSITE" id="PS00237">
    <property type="entry name" value="G_PROTEIN_RECEP_F1_1"/>
    <property type="match status" value="1"/>
</dbReference>
<dbReference type="KEGG" id="tad:TRIADDRAFT_33970"/>
<evidence type="ECO:0000256" key="1">
    <source>
        <dbReference type="ARBA" id="ARBA00004651"/>
    </source>
</evidence>
<evidence type="ECO:0000256" key="10">
    <source>
        <dbReference type="SAM" id="Phobius"/>
    </source>
</evidence>
<proteinExistence type="inferred from homology"/>
<dbReference type="FunCoup" id="B3SDK6">
    <property type="interactions" value="352"/>
</dbReference>
<feature type="domain" description="G-protein coupled receptors family 1 profile" evidence="11">
    <location>
        <begin position="51"/>
        <end position="313"/>
    </location>
</feature>
<feature type="transmembrane region" description="Helical" evidence="10">
    <location>
        <begin position="116"/>
        <end position="136"/>
    </location>
</feature>
<feature type="transmembrane region" description="Helical" evidence="10">
    <location>
        <begin position="157"/>
        <end position="175"/>
    </location>
</feature>
<dbReference type="PhylomeDB" id="B3SDK6"/>
<name>B3SDK6_TRIAD</name>
<sequence length="372" mass="41756">MDNLSLVVSNDSVNSTSILPTTPGNVKIYTIYEQLILLLYFFTVMVVSVFGNLFVVIVIIKHHQLRTITNFFIINVAAADILVGALVMPFTIYAVITSVHRLTDSRWCIVEWFLSAFLPSASSLSLCCVSLDRFFAITNPYFYRQIVTKQRAVIGEILSWTIAGICASTQFTWTTNPILFCDKLAYGTGLLHDKIYMTVALCIVCFIPILLFIYIYGTIFSIAAAHAKKIRRDSRASSISSRKSMKKSRCNSEQRESKAAKATAIIVGAFVLCWLPFTIVMLVNRWLGRTPLVINAFTAMVVMGNSAINPILYVVFKRDIKCVVKKICCCKRVQQYTRQNNSFSTTHIKLGPNNSSLVETNSNAAETESYRF</sequence>
<keyword evidence="5 9" id="KW-0297">G-protein coupled receptor</keyword>
<dbReference type="HOGENOM" id="CLU_009579_11_3_1"/>
<dbReference type="InterPro" id="IPR050569">
    <property type="entry name" value="TAAR"/>
</dbReference>
<evidence type="ECO:0000313" key="13">
    <source>
        <dbReference type="Proteomes" id="UP000009022"/>
    </source>
</evidence>
<dbReference type="AlphaFoldDB" id="B3SDK6"/>
<dbReference type="GO" id="GO:0004930">
    <property type="term" value="F:G protein-coupled receptor activity"/>
    <property type="evidence" value="ECO:0000318"/>
    <property type="project" value="GO_Central"/>
</dbReference>
<evidence type="ECO:0000313" key="12">
    <source>
        <dbReference type="EMBL" id="EDV19205.1"/>
    </source>
</evidence>
<feature type="transmembrane region" description="Helical" evidence="10">
    <location>
        <begin position="264"/>
        <end position="287"/>
    </location>
</feature>
<dbReference type="OrthoDB" id="5977853at2759"/>
<dbReference type="PANTHER" id="PTHR24249">
    <property type="entry name" value="HISTAMINE RECEPTOR-RELATED G-PROTEIN COUPLED RECEPTOR"/>
    <property type="match status" value="1"/>
</dbReference>
<evidence type="ECO:0000256" key="6">
    <source>
        <dbReference type="ARBA" id="ARBA00023136"/>
    </source>
</evidence>
<feature type="transmembrane region" description="Helical" evidence="10">
    <location>
        <begin position="293"/>
        <end position="316"/>
    </location>
</feature>
<evidence type="ECO:0000256" key="9">
    <source>
        <dbReference type="RuleBase" id="RU000688"/>
    </source>
</evidence>
<dbReference type="InterPro" id="IPR017452">
    <property type="entry name" value="GPCR_Rhodpsn_7TM"/>
</dbReference>
<feature type="transmembrane region" description="Helical" evidence="10">
    <location>
        <begin position="72"/>
        <end position="96"/>
    </location>
</feature>
<dbReference type="GeneID" id="6759530"/>
<evidence type="ECO:0000256" key="5">
    <source>
        <dbReference type="ARBA" id="ARBA00023040"/>
    </source>
</evidence>
<evidence type="ECO:0000259" key="11">
    <source>
        <dbReference type="PROSITE" id="PS50262"/>
    </source>
</evidence>
<keyword evidence="2" id="KW-1003">Cell membrane</keyword>
<dbReference type="GO" id="GO:0007186">
    <property type="term" value="P:G protein-coupled receptor signaling pathway"/>
    <property type="evidence" value="ECO:0000318"/>
    <property type="project" value="GO_Central"/>
</dbReference>
<evidence type="ECO:0000256" key="7">
    <source>
        <dbReference type="ARBA" id="ARBA00023170"/>
    </source>
</evidence>
<dbReference type="SUPFAM" id="SSF81321">
    <property type="entry name" value="Family A G protein-coupled receptor-like"/>
    <property type="match status" value="1"/>
</dbReference>
<evidence type="ECO:0000256" key="2">
    <source>
        <dbReference type="ARBA" id="ARBA00022475"/>
    </source>
</evidence>
<keyword evidence="7 9" id="KW-0675">Receptor</keyword>
<dbReference type="CDD" id="cd14967">
    <property type="entry name" value="7tmA_amine_R-like"/>
    <property type="match status" value="1"/>
</dbReference>
<comment type="subcellular location">
    <subcellularLocation>
        <location evidence="1">Cell membrane</location>
        <topology evidence="1">Multi-pass membrane protein</topology>
    </subcellularLocation>
</comment>
<evidence type="ECO:0000256" key="8">
    <source>
        <dbReference type="ARBA" id="ARBA00023224"/>
    </source>
</evidence>
<organism evidence="12 13">
    <name type="scientific">Trichoplax adhaerens</name>
    <name type="common">Trichoplax reptans</name>
    <dbReference type="NCBI Taxonomy" id="10228"/>
    <lineage>
        <taxon>Eukaryota</taxon>
        <taxon>Metazoa</taxon>
        <taxon>Placozoa</taxon>
        <taxon>Uniplacotomia</taxon>
        <taxon>Trichoplacea</taxon>
        <taxon>Trichoplacidae</taxon>
        <taxon>Trichoplax</taxon>
    </lineage>
</organism>
<reference evidence="12 13" key="1">
    <citation type="journal article" date="2008" name="Nature">
        <title>The Trichoplax genome and the nature of placozoans.</title>
        <authorList>
            <person name="Srivastava M."/>
            <person name="Begovic E."/>
            <person name="Chapman J."/>
            <person name="Putnam N.H."/>
            <person name="Hellsten U."/>
            <person name="Kawashima T."/>
            <person name="Kuo A."/>
            <person name="Mitros T."/>
            <person name="Salamov A."/>
            <person name="Carpenter M.L."/>
            <person name="Signorovitch A.Y."/>
            <person name="Moreno M.A."/>
            <person name="Kamm K."/>
            <person name="Grimwood J."/>
            <person name="Schmutz J."/>
            <person name="Shapiro H."/>
            <person name="Grigoriev I.V."/>
            <person name="Buss L.W."/>
            <person name="Schierwater B."/>
            <person name="Dellaporta S.L."/>
            <person name="Rokhsar D.S."/>
        </authorList>
    </citation>
    <scope>NUCLEOTIDE SEQUENCE [LARGE SCALE GENOMIC DNA]</scope>
    <source>
        <strain evidence="12 13">Grell-BS-1999</strain>
    </source>
</reference>